<reference evidence="2 3" key="1">
    <citation type="submission" date="2019-09" db="EMBL/GenBank/DDBJ databases">
        <authorList>
            <person name="Chandra G."/>
            <person name="Truman W A."/>
        </authorList>
    </citation>
    <scope>NUCLEOTIDE SEQUENCE [LARGE SCALE GENOMIC DNA]</scope>
    <source>
        <strain evidence="2">PS655</strain>
    </source>
</reference>
<organism evidence="2 3">
    <name type="scientific">Pseudomonas fluorescens</name>
    <dbReference type="NCBI Taxonomy" id="294"/>
    <lineage>
        <taxon>Bacteria</taxon>
        <taxon>Pseudomonadati</taxon>
        <taxon>Pseudomonadota</taxon>
        <taxon>Gammaproteobacteria</taxon>
        <taxon>Pseudomonadales</taxon>
        <taxon>Pseudomonadaceae</taxon>
        <taxon>Pseudomonas</taxon>
    </lineage>
</organism>
<evidence type="ECO:0000256" key="1">
    <source>
        <dbReference type="SAM" id="MobiDB-lite"/>
    </source>
</evidence>
<proteinExistence type="predicted"/>
<dbReference type="Proteomes" id="UP000327167">
    <property type="component" value="Unassembled WGS sequence"/>
</dbReference>
<evidence type="ECO:0008006" key="4">
    <source>
        <dbReference type="Google" id="ProtNLM"/>
    </source>
</evidence>
<dbReference type="AlphaFoldDB" id="A0A5E6VCH4"/>
<dbReference type="Pfam" id="PF12048">
    <property type="entry name" value="DUF3530"/>
    <property type="match status" value="1"/>
</dbReference>
<sequence>MRQKLPNADWSSLSITLPDLQSDAIAPRVIEPAAAPKAPESGSKDATTAQPIEQAAGGEAEVADQVVAETTEEQAKADAERIFARIDAAIGYAEQQSARSIVVLGHGTGAYWAARYLTEKQTAQIEKFVMVDAQAPAKAKPALAELTPTLKLPTADIFYMDKPLDRNAALERMQASKRLKTSAFSQVALKALPDNKAEQEQLFRRVRGWLNPQNPD</sequence>
<dbReference type="InterPro" id="IPR022529">
    <property type="entry name" value="DUF3530"/>
</dbReference>
<dbReference type="EMBL" id="CABVHJ010000014">
    <property type="protein sequence ID" value="VVN15283.1"/>
    <property type="molecule type" value="Genomic_DNA"/>
</dbReference>
<protein>
    <recommendedName>
        <fullName evidence="4">Hydrolase or acyltransferase</fullName>
    </recommendedName>
</protein>
<accession>A0A5E6VCH4</accession>
<name>A0A5E6VCH4_PSEFL</name>
<gene>
    <name evidence="2" type="ORF">PS655_04063</name>
</gene>
<feature type="region of interest" description="Disordered" evidence="1">
    <location>
        <begin position="27"/>
        <end position="48"/>
    </location>
</feature>
<dbReference type="InterPro" id="IPR029058">
    <property type="entry name" value="AB_hydrolase_fold"/>
</dbReference>
<dbReference type="Gene3D" id="3.40.50.1820">
    <property type="entry name" value="alpha/beta hydrolase"/>
    <property type="match status" value="1"/>
</dbReference>
<evidence type="ECO:0000313" key="3">
    <source>
        <dbReference type="Proteomes" id="UP000327167"/>
    </source>
</evidence>
<evidence type="ECO:0000313" key="2">
    <source>
        <dbReference type="EMBL" id="VVN15283.1"/>
    </source>
</evidence>